<name>A0A517IGX7_BREBE</name>
<evidence type="ECO:0000313" key="1">
    <source>
        <dbReference type="EMBL" id="QDS38138.1"/>
    </source>
</evidence>
<reference evidence="1 2" key="1">
    <citation type="submission" date="2019-07" db="EMBL/GenBank/DDBJ databases">
        <title>Characterization of Brevibacillus brevis HK544, as a potential biocontrol agent.</title>
        <authorList>
            <person name="Kim H."/>
        </authorList>
    </citation>
    <scope>NUCLEOTIDE SEQUENCE [LARGE SCALE GENOMIC DNA]</scope>
    <source>
        <strain evidence="1 2">HK544</strain>
    </source>
</reference>
<gene>
    <name evidence="1" type="ORF">FPS98_15150</name>
</gene>
<dbReference type="AlphaFoldDB" id="A0A517IGX7"/>
<dbReference type="EMBL" id="CP042161">
    <property type="protein sequence ID" value="QDS38138.1"/>
    <property type="molecule type" value="Genomic_DNA"/>
</dbReference>
<evidence type="ECO:0000313" key="2">
    <source>
        <dbReference type="Proteomes" id="UP000317713"/>
    </source>
</evidence>
<proteinExistence type="predicted"/>
<dbReference type="Proteomes" id="UP000317713">
    <property type="component" value="Chromosome"/>
</dbReference>
<protein>
    <submittedName>
        <fullName evidence="1">Uncharacterized protein</fullName>
    </submittedName>
</protein>
<sequence length="88" mass="10118">MKFYELHDPYYALIKAPDKNEAIKVYTEHVADDDGTLHEEIREVDRDYALVSFSKGSTEDNEKVPIKEILDDFTKDGSAVLLISRELL</sequence>
<accession>A0A517IGX7</accession>
<organism evidence="1 2">
    <name type="scientific">Brevibacillus brevis</name>
    <name type="common">Bacillus brevis</name>
    <dbReference type="NCBI Taxonomy" id="1393"/>
    <lineage>
        <taxon>Bacteria</taxon>
        <taxon>Bacillati</taxon>
        <taxon>Bacillota</taxon>
        <taxon>Bacilli</taxon>
        <taxon>Bacillales</taxon>
        <taxon>Paenibacillaceae</taxon>
        <taxon>Brevibacillus</taxon>
    </lineage>
</organism>